<evidence type="ECO:0000256" key="1">
    <source>
        <dbReference type="SAM" id="SignalP"/>
    </source>
</evidence>
<dbReference type="Proteomes" id="UP000184327">
    <property type="component" value="Unassembled WGS sequence"/>
</dbReference>
<accession>A0A1M5CBL4</accession>
<dbReference type="STRING" id="1122156.SAMN02745117_02121"/>
<dbReference type="RefSeq" id="WP_143164500.1">
    <property type="nucleotide sequence ID" value="NZ_FQUZ01000026.1"/>
</dbReference>
<protein>
    <recommendedName>
        <fullName evidence="4">DUF1570 domain-containing protein</fullName>
    </recommendedName>
</protein>
<evidence type="ECO:0000313" key="2">
    <source>
        <dbReference type="EMBL" id="SHF52153.1"/>
    </source>
</evidence>
<name>A0A1M5CBL4_9BURK</name>
<reference evidence="2 3" key="1">
    <citation type="submission" date="2016-11" db="EMBL/GenBank/DDBJ databases">
        <authorList>
            <person name="Jaros S."/>
            <person name="Januszkiewicz K."/>
            <person name="Wedrychowicz H."/>
        </authorList>
    </citation>
    <scope>NUCLEOTIDE SEQUENCE [LARGE SCALE GENOMIC DNA]</scope>
    <source>
        <strain evidence="2 3">DSM 16112</strain>
    </source>
</reference>
<keyword evidence="3" id="KW-1185">Reference proteome</keyword>
<evidence type="ECO:0008006" key="4">
    <source>
        <dbReference type="Google" id="ProtNLM"/>
    </source>
</evidence>
<dbReference type="EMBL" id="FQUZ01000026">
    <property type="protein sequence ID" value="SHF52153.1"/>
    <property type="molecule type" value="Genomic_DNA"/>
</dbReference>
<proteinExistence type="predicted"/>
<sequence>MTTKIAPIGAAKLCMGIVSLGLALWCLPAQAAECQRALRPLAGDWSEHRSGEFIFQYSLTGEHALHSSVDTPDSGLPDVVADVEQQLLAMREMLKSLHFQLPLESPRYQTQGASHILVLFQKLKKTGLAFDEVSRLPSGECVLMIQIASHYRSGNLTPAHELFHQVQNGYTPFKRAWFYEGTARWSETLLGQRKAVAQPVPAHALDLRAFWQQSYAAVAVWHGLIKRCSRTAAPAEIPAAVRSLRYRNGTPVLQDDQIPGHDYMRRVLEALKVLGDETTVKQKLTTHHWPEKVQRDAQHDAAMWRAVLSACQPGEGSSAP</sequence>
<gene>
    <name evidence="2" type="ORF">SAMN02745117_02121</name>
</gene>
<dbReference type="OrthoDB" id="262317at2"/>
<keyword evidence="1" id="KW-0732">Signal</keyword>
<feature type="chain" id="PRO_5009909256" description="DUF1570 domain-containing protein" evidence="1">
    <location>
        <begin position="32"/>
        <end position="320"/>
    </location>
</feature>
<feature type="signal peptide" evidence="1">
    <location>
        <begin position="1"/>
        <end position="31"/>
    </location>
</feature>
<evidence type="ECO:0000313" key="3">
    <source>
        <dbReference type="Proteomes" id="UP000184327"/>
    </source>
</evidence>
<organism evidence="2 3">
    <name type="scientific">Lampropedia hyalina DSM 16112</name>
    <dbReference type="NCBI Taxonomy" id="1122156"/>
    <lineage>
        <taxon>Bacteria</taxon>
        <taxon>Pseudomonadati</taxon>
        <taxon>Pseudomonadota</taxon>
        <taxon>Betaproteobacteria</taxon>
        <taxon>Burkholderiales</taxon>
        <taxon>Comamonadaceae</taxon>
        <taxon>Lampropedia</taxon>
    </lineage>
</organism>
<dbReference type="AlphaFoldDB" id="A0A1M5CBL4"/>